<organism evidence="4 5">
    <name type="scientific">Streptobacillus felis</name>
    <dbReference type="NCBI Taxonomy" id="1384509"/>
    <lineage>
        <taxon>Bacteria</taxon>
        <taxon>Fusobacteriati</taxon>
        <taxon>Fusobacteriota</taxon>
        <taxon>Fusobacteriia</taxon>
        <taxon>Fusobacteriales</taxon>
        <taxon>Leptotrichiaceae</taxon>
        <taxon>Streptobacillus</taxon>
    </lineage>
</organism>
<evidence type="ECO:0000256" key="1">
    <source>
        <dbReference type="ARBA" id="ARBA00009477"/>
    </source>
</evidence>
<dbReference type="RefSeq" id="WP_067321469.1">
    <property type="nucleotide sequence ID" value="NZ_CBCRWS010000012.1"/>
</dbReference>
<name>A0A7Z0TBH0_9FUSO</name>
<dbReference type="PANTHER" id="PTHR30469:SF33">
    <property type="entry name" value="SLR1207 PROTEIN"/>
    <property type="match status" value="1"/>
</dbReference>
<dbReference type="InterPro" id="IPR058637">
    <property type="entry name" value="YknX-like_C"/>
</dbReference>
<evidence type="ECO:0000313" key="5">
    <source>
        <dbReference type="Proteomes" id="UP000526184"/>
    </source>
</evidence>
<dbReference type="OrthoDB" id="95736at2"/>
<proteinExistence type="inferred from homology"/>
<feature type="domain" description="YknX-like C-terminal permuted SH3-like" evidence="3">
    <location>
        <begin position="292"/>
        <end position="352"/>
    </location>
</feature>
<keyword evidence="5" id="KW-1185">Reference proteome</keyword>
<comment type="similarity">
    <text evidence="1">Belongs to the membrane fusion protein (MFP) (TC 8.A.1) family.</text>
</comment>
<protein>
    <submittedName>
        <fullName evidence="4">Efflux RND transporter periplasmic adaptor subunit</fullName>
    </submittedName>
</protein>
<evidence type="ECO:0000259" key="2">
    <source>
        <dbReference type="Pfam" id="PF25917"/>
    </source>
</evidence>
<comment type="caution">
    <text evidence="4">The sequence shown here is derived from an EMBL/GenBank/DDBJ whole genome shotgun (WGS) entry which is preliminary data.</text>
</comment>
<dbReference type="PANTHER" id="PTHR30469">
    <property type="entry name" value="MULTIDRUG RESISTANCE PROTEIN MDTA"/>
    <property type="match status" value="1"/>
</dbReference>
<dbReference type="Gene3D" id="2.40.50.100">
    <property type="match status" value="1"/>
</dbReference>
<dbReference type="Pfam" id="PF25917">
    <property type="entry name" value="BSH_RND"/>
    <property type="match status" value="1"/>
</dbReference>
<dbReference type="NCBIfam" id="TIGR01730">
    <property type="entry name" value="RND_mfp"/>
    <property type="match status" value="1"/>
</dbReference>
<evidence type="ECO:0000313" key="4">
    <source>
        <dbReference type="EMBL" id="NYV27353.1"/>
    </source>
</evidence>
<gene>
    <name evidence="4" type="ORF">HP397_00740</name>
</gene>
<dbReference type="Pfam" id="PF25989">
    <property type="entry name" value="YknX_C"/>
    <property type="match status" value="1"/>
</dbReference>
<feature type="domain" description="Multidrug resistance protein MdtA-like barrel-sandwich hybrid" evidence="2">
    <location>
        <begin position="64"/>
        <end position="194"/>
    </location>
</feature>
<dbReference type="EMBL" id="JABMKT010000002">
    <property type="protein sequence ID" value="NYV27353.1"/>
    <property type="molecule type" value="Genomic_DNA"/>
</dbReference>
<dbReference type="AlphaFoldDB" id="A0A7Z0TBH0"/>
<dbReference type="Gene3D" id="2.40.30.170">
    <property type="match status" value="1"/>
</dbReference>
<dbReference type="GO" id="GO:0015562">
    <property type="term" value="F:efflux transmembrane transporter activity"/>
    <property type="evidence" value="ECO:0007669"/>
    <property type="project" value="TreeGrafter"/>
</dbReference>
<dbReference type="Gene3D" id="2.40.420.20">
    <property type="match status" value="1"/>
</dbReference>
<dbReference type="InterPro" id="IPR058625">
    <property type="entry name" value="MdtA-like_BSH"/>
</dbReference>
<dbReference type="GO" id="GO:1990281">
    <property type="term" value="C:efflux pump complex"/>
    <property type="evidence" value="ECO:0007669"/>
    <property type="project" value="TreeGrafter"/>
</dbReference>
<evidence type="ECO:0000259" key="3">
    <source>
        <dbReference type="Pfam" id="PF25989"/>
    </source>
</evidence>
<dbReference type="SUPFAM" id="SSF111369">
    <property type="entry name" value="HlyD-like secretion proteins"/>
    <property type="match status" value="1"/>
</dbReference>
<dbReference type="Proteomes" id="UP000526184">
    <property type="component" value="Unassembled WGS sequence"/>
</dbReference>
<dbReference type="InterPro" id="IPR006143">
    <property type="entry name" value="RND_pump_MFP"/>
</dbReference>
<sequence>MKKMSKKKKVLLILTALILIAGAYKLFSNSSIEYNEPVETHEAVKQDLNLEYTVSGEVYSEKEVLVFSNLPGKVNRVNFRKGDLVKKGDVLVELDSSSMQEINSNIFKLKINLSARQKEYSDALSLYKIGGVSKNEVDRLADAVRLAQIDLNNAYNNSDDFSNRILSTVSGVITESNVDENLKIDQSKYLFKIVDVENLKIQAEIPNSKIRSIKEGDKVIIKSDSLEEGKEIEASISEISKISKKNQQFNDAVTDIVIKVDSNSGLKPGDLVNLKISLENIKDVVVVNFLDVVFENNKPYVYTVDKDGKVKKNEVILGKTNNEVYEIKSGINKGDRILNNIDNKFKEGDKVQ</sequence>
<accession>A0A7Z0TBH0</accession>
<reference evidence="4 5" key="1">
    <citation type="submission" date="2020-05" db="EMBL/GenBank/DDBJ databases">
        <title>Streptobacillus felis strain LHL191014123.</title>
        <authorList>
            <person name="Fawzy A."/>
            <person name="Rau J."/>
            <person name="Risse K."/>
            <person name="Schauerte N."/>
            <person name="Geiger C."/>
            <person name="Blom J."/>
            <person name="Imirzalioglu C."/>
            <person name="Falgenhauer J."/>
            <person name="Bach A."/>
            <person name="Herden C."/>
            <person name="Eisenberg T."/>
        </authorList>
    </citation>
    <scope>NUCLEOTIDE SEQUENCE [LARGE SCALE GENOMIC DNA]</scope>
    <source>
        <strain evidence="4 5">LHL191014123</strain>
    </source>
</reference>